<dbReference type="InterPro" id="IPR008441">
    <property type="entry name" value="AfumC-like_glycosyl_Trfase"/>
</dbReference>
<dbReference type="OrthoDB" id="409543at2759"/>
<keyword evidence="2" id="KW-1185">Reference proteome</keyword>
<protein>
    <recommendedName>
        <fullName evidence="3">Capsule polysaccharide biosynthesis protein</fullName>
    </recommendedName>
</protein>
<proteinExistence type="predicted"/>
<dbReference type="SUPFAM" id="SSF53448">
    <property type="entry name" value="Nucleotide-diphospho-sugar transferases"/>
    <property type="match status" value="1"/>
</dbReference>
<dbReference type="Gene3D" id="3.90.550.20">
    <property type="match status" value="1"/>
</dbReference>
<accession>A0A370TBD7</accession>
<dbReference type="RefSeq" id="XP_031865477.1">
    <property type="nucleotide sequence ID" value="XM_032018178.1"/>
</dbReference>
<dbReference type="EMBL" id="NPIC01000012">
    <property type="protein sequence ID" value="RDL31346.1"/>
    <property type="molecule type" value="Genomic_DNA"/>
</dbReference>
<name>A0A370TBD7_9HELO</name>
<reference evidence="1 2" key="1">
    <citation type="journal article" date="2018" name="IMA Fungus">
        <title>IMA Genome-F 9: Draft genome sequence of Annulohypoxylon stygium, Aspergillus mulundensis, Berkeleyomyces basicola (syn. Thielaviopsis basicola), Ceratocystis smalleyi, two Cercospora beticola strains, Coleophoma cylindrospora, Fusarium fracticaudum, Phialophora cf. hyalina, and Morchella septimelata.</title>
        <authorList>
            <person name="Wingfield B.D."/>
            <person name="Bills G.F."/>
            <person name="Dong Y."/>
            <person name="Huang W."/>
            <person name="Nel W.J."/>
            <person name="Swalarsk-Parry B.S."/>
            <person name="Vaghefi N."/>
            <person name="Wilken P.M."/>
            <person name="An Z."/>
            <person name="de Beer Z.W."/>
            <person name="De Vos L."/>
            <person name="Chen L."/>
            <person name="Duong T.A."/>
            <person name="Gao Y."/>
            <person name="Hammerbacher A."/>
            <person name="Kikkert J.R."/>
            <person name="Li Y."/>
            <person name="Li H."/>
            <person name="Li K."/>
            <person name="Li Q."/>
            <person name="Liu X."/>
            <person name="Ma X."/>
            <person name="Naidoo K."/>
            <person name="Pethybridge S.J."/>
            <person name="Sun J."/>
            <person name="Steenkamp E.T."/>
            <person name="van der Nest M.A."/>
            <person name="van Wyk S."/>
            <person name="Wingfield M.J."/>
            <person name="Xiong C."/>
            <person name="Yue Q."/>
            <person name="Zhang X."/>
        </authorList>
    </citation>
    <scope>NUCLEOTIDE SEQUENCE [LARGE SCALE GENOMIC DNA]</scope>
    <source>
        <strain evidence="1 2">BP 5553</strain>
    </source>
</reference>
<dbReference type="AlphaFoldDB" id="A0A370TBD7"/>
<gene>
    <name evidence="1" type="ORF">BP5553_09555</name>
</gene>
<evidence type="ECO:0008006" key="3">
    <source>
        <dbReference type="Google" id="ProtNLM"/>
    </source>
</evidence>
<sequence length="397" mass="45340">MSKFNGDTSSEVMMIPSSQLDGRSDDEIIATLLKYQAITSEKNVWTFWDTGFSEMRPYVRRNIIGWVRRLGPDWTVRVLDHVAGSPLNVSTFVNSTFFPEAFNNGTMSGIYAGVHSADLVRLPLLYLYGGVWMDTGIMLFRSIHDICWRALEDPRTPYEIAGFATGTEPSNDIIMNCFIAAKSGNGFIRRWHDVFLAMWENRTDCKGLHDHPLVRPVKPVQIPKIMQTTFAIDNQLFNDYVAHFLAFKRVWMLEDPADGFNGPRYWENHAFMLPVQEAFLAQQICKFDGQRQFDLLSLQREGLAPADRDQEAETLVQELLTHASTMKLSRGLKNNKLVHLAKLWDLPENSEADVKPGSFGEYLRWGSVHLKQTRTLKPLQIHWTGEVLRAGVTEIVK</sequence>
<dbReference type="InterPro" id="IPR029044">
    <property type="entry name" value="Nucleotide-diphossugar_trans"/>
</dbReference>
<dbReference type="Pfam" id="PF05704">
    <property type="entry name" value="Caps_synth"/>
    <property type="match status" value="1"/>
</dbReference>
<comment type="caution">
    <text evidence="1">The sequence shown here is derived from an EMBL/GenBank/DDBJ whole genome shotgun (WGS) entry which is preliminary data.</text>
</comment>
<dbReference type="Proteomes" id="UP000254866">
    <property type="component" value="Unassembled WGS sequence"/>
</dbReference>
<dbReference type="GeneID" id="43602404"/>
<organism evidence="1 2">
    <name type="scientific">Venustampulla echinocandica</name>
    <dbReference type="NCBI Taxonomy" id="2656787"/>
    <lineage>
        <taxon>Eukaryota</taxon>
        <taxon>Fungi</taxon>
        <taxon>Dikarya</taxon>
        <taxon>Ascomycota</taxon>
        <taxon>Pezizomycotina</taxon>
        <taxon>Leotiomycetes</taxon>
        <taxon>Helotiales</taxon>
        <taxon>Pleuroascaceae</taxon>
        <taxon>Venustampulla</taxon>
    </lineage>
</organism>
<evidence type="ECO:0000313" key="2">
    <source>
        <dbReference type="Proteomes" id="UP000254866"/>
    </source>
</evidence>
<evidence type="ECO:0000313" key="1">
    <source>
        <dbReference type="EMBL" id="RDL31346.1"/>
    </source>
</evidence>
<dbReference type="GO" id="GO:0016757">
    <property type="term" value="F:glycosyltransferase activity"/>
    <property type="evidence" value="ECO:0007669"/>
    <property type="project" value="InterPro"/>
</dbReference>